<accession>A0A1R3KJE1</accession>
<evidence type="ECO:0000313" key="1">
    <source>
        <dbReference type="EMBL" id="OMP07108.1"/>
    </source>
</evidence>
<dbReference type="AlphaFoldDB" id="A0A1R3KJE1"/>
<proteinExistence type="predicted"/>
<name>A0A1R3KJE1_9ROSI</name>
<evidence type="ECO:0000313" key="2">
    <source>
        <dbReference type="Proteomes" id="UP000187203"/>
    </source>
</evidence>
<dbReference type="EMBL" id="AWUE01013405">
    <property type="protein sequence ID" value="OMP07108.1"/>
    <property type="molecule type" value="Genomic_DNA"/>
</dbReference>
<dbReference type="Proteomes" id="UP000187203">
    <property type="component" value="Unassembled WGS sequence"/>
</dbReference>
<organism evidence="1 2">
    <name type="scientific">Corchorus olitorius</name>
    <dbReference type="NCBI Taxonomy" id="93759"/>
    <lineage>
        <taxon>Eukaryota</taxon>
        <taxon>Viridiplantae</taxon>
        <taxon>Streptophyta</taxon>
        <taxon>Embryophyta</taxon>
        <taxon>Tracheophyta</taxon>
        <taxon>Spermatophyta</taxon>
        <taxon>Magnoliopsida</taxon>
        <taxon>eudicotyledons</taxon>
        <taxon>Gunneridae</taxon>
        <taxon>Pentapetalae</taxon>
        <taxon>rosids</taxon>
        <taxon>malvids</taxon>
        <taxon>Malvales</taxon>
        <taxon>Malvaceae</taxon>
        <taxon>Grewioideae</taxon>
        <taxon>Apeibeae</taxon>
        <taxon>Corchorus</taxon>
    </lineage>
</organism>
<keyword evidence="2" id="KW-1185">Reference proteome</keyword>
<comment type="caution">
    <text evidence="1">The sequence shown here is derived from an EMBL/GenBank/DDBJ whole genome shotgun (WGS) entry which is preliminary data.</text>
</comment>
<reference evidence="2" key="1">
    <citation type="submission" date="2013-09" db="EMBL/GenBank/DDBJ databases">
        <title>Corchorus olitorius genome sequencing.</title>
        <authorList>
            <person name="Alam M."/>
            <person name="Haque M.S."/>
            <person name="Islam M.S."/>
            <person name="Emdad E.M."/>
            <person name="Islam M.M."/>
            <person name="Ahmed B."/>
            <person name="Halim A."/>
            <person name="Hossen Q.M.M."/>
            <person name="Hossain M.Z."/>
            <person name="Ahmed R."/>
            <person name="Khan M.M."/>
            <person name="Islam R."/>
            <person name="Rashid M.M."/>
            <person name="Khan S.A."/>
            <person name="Rahman M.S."/>
            <person name="Alam M."/>
            <person name="Yahiya A.S."/>
            <person name="Khan M.S."/>
            <person name="Azam M.S."/>
            <person name="Haque T."/>
            <person name="Lashkar M.Z.H."/>
            <person name="Akhand A.I."/>
            <person name="Morshed G."/>
            <person name="Roy S."/>
            <person name="Uddin K.S."/>
            <person name="Rabeya T."/>
            <person name="Hossain A.S."/>
            <person name="Chowdhury A."/>
            <person name="Snigdha A.R."/>
            <person name="Mortoza M.S."/>
            <person name="Matin S.A."/>
            <person name="Hoque S.M.E."/>
            <person name="Islam M.K."/>
            <person name="Roy D.K."/>
            <person name="Haider R."/>
            <person name="Moosa M.M."/>
            <person name="Elias S.M."/>
            <person name="Hasan A.M."/>
            <person name="Jahan S."/>
            <person name="Shafiuddin M."/>
            <person name="Mahmood N."/>
            <person name="Shommy N.S."/>
        </authorList>
    </citation>
    <scope>NUCLEOTIDE SEQUENCE [LARGE SCALE GENOMIC DNA]</scope>
    <source>
        <strain evidence="2">cv. O-4</strain>
    </source>
</reference>
<sequence length="54" mass="6366">MGEGSWEQEGVREKGVLRRVEELERGLGPFRFLNERAEFAIGKGIRMSWHRCFQ</sequence>
<protein>
    <submittedName>
        <fullName evidence="1">Uncharacterized protein</fullName>
    </submittedName>
</protein>
<gene>
    <name evidence="1" type="ORF">COLO4_07621</name>
</gene>